<organism evidence="3 4">
    <name type="scientific">Ameca splendens</name>
    <dbReference type="NCBI Taxonomy" id="208324"/>
    <lineage>
        <taxon>Eukaryota</taxon>
        <taxon>Metazoa</taxon>
        <taxon>Chordata</taxon>
        <taxon>Craniata</taxon>
        <taxon>Vertebrata</taxon>
        <taxon>Euteleostomi</taxon>
        <taxon>Actinopterygii</taxon>
        <taxon>Neopterygii</taxon>
        <taxon>Teleostei</taxon>
        <taxon>Neoteleostei</taxon>
        <taxon>Acanthomorphata</taxon>
        <taxon>Ovalentaria</taxon>
        <taxon>Atherinomorphae</taxon>
        <taxon>Cyprinodontiformes</taxon>
        <taxon>Goodeidae</taxon>
        <taxon>Ameca</taxon>
    </lineage>
</organism>
<evidence type="ECO:0000256" key="1">
    <source>
        <dbReference type="ARBA" id="ARBA00022614"/>
    </source>
</evidence>
<proteinExistence type="predicted"/>
<keyword evidence="1" id="KW-0433">Leucine-rich repeat</keyword>
<keyword evidence="2" id="KW-0677">Repeat</keyword>
<evidence type="ECO:0000256" key="2">
    <source>
        <dbReference type="ARBA" id="ARBA00022737"/>
    </source>
</evidence>
<dbReference type="Proteomes" id="UP001469553">
    <property type="component" value="Unassembled WGS sequence"/>
</dbReference>
<protein>
    <submittedName>
        <fullName evidence="3">Uncharacterized protein</fullName>
    </submittedName>
</protein>
<comment type="caution">
    <text evidence="3">The sequence shown here is derived from an EMBL/GenBank/DDBJ whole genome shotgun (WGS) entry which is preliminary data.</text>
</comment>
<dbReference type="EMBL" id="JAHRIP010061658">
    <property type="protein sequence ID" value="MEQ2305204.1"/>
    <property type="molecule type" value="Genomic_DNA"/>
</dbReference>
<dbReference type="InterPro" id="IPR051261">
    <property type="entry name" value="NLR"/>
</dbReference>
<gene>
    <name evidence="3" type="ORF">AMECASPLE_035331</name>
</gene>
<name>A0ABV0ZG43_9TELE</name>
<reference evidence="3 4" key="1">
    <citation type="submission" date="2021-06" db="EMBL/GenBank/DDBJ databases">
        <authorList>
            <person name="Palmer J.M."/>
        </authorList>
    </citation>
    <scope>NUCLEOTIDE SEQUENCE [LARGE SCALE GENOMIC DNA]</scope>
    <source>
        <strain evidence="3 4">AS_MEX2019</strain>
        <tissue evidence="3">Muscle</tissue>
    </source>
</reference>
<evidence type="ECO:0000313" key="4">
    <source>
        <dbReference type="Proteomes" id="UP001469553"/>
    </source>
</evidence>
<keyword evidence="4" id="KW-1185">Reference proteome</keyword>
<evidence type="ECO:0000313" key="3">
    <source>
        <dbReference type="EMBL" id="MEQ2305204.1"/>
    </source>
</evidence>
<accession>A0ABV0ZG43</accession>
<dbReference type="PANTHER" id="PTHR24106">
    <property type="entry name" value="NACHT, LRR AND CARD DOMAINS-CONTAINING"/>
    <property type="match status" value="1"/>
</dbReference>
<sequence>MPDQIPPECVGMVTEVIGFTDMQKEEYFRKRFRDKKQASRIISHINTSPSLHIMCHIPVFCWITAMVLEDLFKAKTGQELPKTLTEMYIDFTDVQAKVKKVKYDGGPETDPHWSSESKKMIKGLVPAGKSFSRLV</sequence>